<feature type="region of interest" description="Disordered" evidence="1">
    <location>
        <begin position="1"/>
        <end position="20"/>
    </location>
</feature>
<sequence length="610" mass="73370">MNFPPPPSHESSPSESPYDPNQFLPLYRSNERKTNFHRMKITDIIKLINRNRDMKQDDFENINIQIINTINNINPQKIIYNIVCNNVREKHDLKSLKKKIYLNHLLLRTILNGNHKHFQLYECKENESDNNSEEKKLRCYENVISQQRIYGRHRKKIMPSRKAKGNGVSEEDVYDRRVNNDIGEPGVEIQHRISPHFLDMPVTNESQFEPFELAKNYGSYILGSILKHICFYIYNYKTLNEINREEKNGHELVSVLLMSNMFHNFFELKFGYTYLTHFFNGLKMYRIKEDIQIDQMDFKWLDDNIKREKEERKHIFEKEYDVSFIIEYLTTWGSKNEHNHVDDGNGKVHDQNSNMHECNSFMHKFEEEGKKTVYIVNTKQKIVLHYDINESYLNYFLKIIGNKYNVEKISFNNYCLLMHMYSMCNHFVINFFYVFPLLFLKNKMYTNMNTLIIVLNSCLFFLKGKSFISTHNSFHIYIKSDDCNHLIEQKDHIHILKEKVYTSVEQLINHLLQNKEIMKNNHLLQILEIFSYIQYNKIFFSYIFNKINNNLCLLDKHQIFYFLHSLSNYNMLYNDAKKRIYTHATQSREKYSAWEIKQLERHLQGELTSC</sequence>
<protein>
    <submittedName>
        <fullName evidence="3">Uncharacterized protein</fullName>
    </submittedName>
</protein>
<dbReference type="AlphaFoldDB" id="A0A1A8WIJ9"/>
<evidence type="ECO:0000313" key="4">
    <source>
        <dbReference type="Proteomes" id="UP000078546"/>
    </source>
</evidence>
<evidence type="ECO:0000256" key="1">
    <source>
        <dbReference type="SAM" id="MobiDB-lite"/>
    </source>
</evidence>
<evidence type="ECO:0000256" key="2">
    <source>
        <dbReference type="SAM" id="Phobius"/>
    </source>
</evidence>
<reference evidence="4" key="1">
    <citation type="submission" date="2016-05" db="EMBL/GenBank/DDBJ databases">
        <authorList>
            <person name="Naeem Raeece"/>
        </authorList>
    </citation>
    <scope>NUCLEOTIDE SEQUENCE [LARGE SCALE GENOMIC DNA]</scope>
</reference>
<accession>A0A1A8WIJ9</accession>
<gene>
    <name evidence="3" type="ORF">POVCU1_020970</name>
</gene>
<proteinExistence type="predicted"/>
<keyword evidence="2" id="KW-0472">Membrane</keyword>
<dbReference type="EMBL" id="FLQV01000389">
    <property type="protein sequence ID" value="SBS91646.1"/>
    <property type="molecule type" value="Genomic_DNA"/>
</dbReference>
<name>A0A1A8WIJ9_PLAOA</name>
<keyword evidence="2" id="KW-0812">Transmembrane</keyword>
<feature type="transmembrane region" description="Helical" evidence="2">
    <location>
        <begin position="416"/>
        <end position="440"/>
    </location>
</feature>
<organism evidence="3 4">
    <name type="scientific">Plasmodium ovale curtisi</name>
    <dbReference type="NCBI Taxonomy" id="864141"/>
    <lineage>
        <taxon>Eukaryota</taxon>
        <taxon>Sar</taxon>
        <taxon>Alveolata</taxon>
        <taxon>Apicomplexa</taxon>
        <taxon>Aconoidasida</taxon>
        <taxon>Haemosporida</taxon>
        <taxon>Plasmodiidae</taxon>
        <taxon>Plasmodium</taxon>
        <taxon>Plasmodium (Plasmodium)</taxon>
    </lineage>
</organism>
<dbReference type="Proteomes" id="UP000078546">
    <property type="component" value="Unassembled WGS sequence"/>
</dbReference>
<keyword evidence="2" id="KW-1133">Transmembrane helix</keyword>
<evidence type="ECO:0000313" key="3">
    <source>
        <dbReference type="EMBL" id="SBS91646.1"/>
    </source>
</evidence>